<reference evidence="2" key="1">
    <citation type="submission" date="2020-03" db="EMBL/GenBank/DDBJ databases">
        <authorList>
            <person name="Weist P."/>
        </authorList>
    </citation>
    <scope>NUCLEOTIDE SEQUENCE</scope>
</reference>
<feature type="compositionally biased region" description="Basic residues" evidence="1">
    <location>
        <begin position="57"/>
        <end position="69"/>
    </location>
</feature>
<evidence type="ECO:0000256" key="1">
    <source>
        <dbReference type="SAM" id="MobiDB-lite"/>
    </source>
</evidence>
<dbReference type="EMBL" id="CADEAL010000560">
    <property type="protein sequence ID" value="CAB1422098.1"/>
    <property type="molecule type" value="Genomic_DNA"/>
</dbReference>
<protein>
    <submittedName>
        <fullName evidence="2">Uncharacterized protein</fullName>
    </submittedName>
</protein>
<accession>A0A9N7U2F6</accession>
<evidence type="ECO:0000313" key="3">
    <source>
        <dbReference type="Proteomes" id="UP001153269"/>
    </source>
</evidence>
<feature type="region of interest" description="Disordered" evidence="1">
    <location>
        <begin position="28"/>
        <end position="84"/>
    </location>
</feature>
<gene>
    <name evidence="2" type="ORF">PLEPLA_LOCUS9987</name>
</gene>
<evidence type="ECO:0000313" key="2">
    <source>
        <dbReference type="EMBL" id="CAB1422098.1"/>
    </source>
</evidence>
<dbReference type="AlphaFoldDB" id="A0A9N7U2F6"/>
<name>A0A9N7U2F6_PLEPL</name>
<organism evidence="2 3">
    <name type="scientific">Pleuronectes platessa</name>
    <name type="common">European plaice</name>
    <dbReference type="NCBI Taxonomy" id="8262"/>
    <lineage>
        <taxon>Eukaryota</taxon>
        <taxon>Metazoa</taxon>
        <taxon>Chordata</taxon>
        <taxon>Craniata</taxon>
        <taxon>Vertebrata</taxon>
        <taxon>Euteleostomi</taxon>
        <taxon>Actinopterygii</taxon>
        <taxon>Neopterygii</taxon>
        <taxon>Teleostei</taxon>
        <taxon>Neoteleostei</taxon>
        <taxon>Acanthomorphata</taxon>
        <taxon>Carangaria</taxon>
        <taxon>Pleuronectiformes</taxon>
        <taxon>Pleuronectoidei</taxon>
        <taxon>Pleuronectidae</taxon>
        <taxon>Pleuronectes</taxon>
    </lineage>
</organism>
<sequence length="123" mass="13583">MARSESCTAISAEPALLGSVPLSPLTISAQPPGCLENENTHHPGIPAVRSASVTREGRKRSREKQRKSVRRESNEVHYLGSRNEATTEARHTSCLVFMLSAANRLEGNEEKWGCVLKIIRDFI</sequence>
<dbReference type="Proteomes" id="UP001153269">
    <property type="component" value="Unassembled WGS sequence"/>
</dbReference>
<keyword evidence="3" id="KW-1185">Reference proteome</keyword>
<comment type="caution">
    <text evidence="2">The sequence shown here is derived from an EMBL/GenBank/DDBJ whole genome shotgun (WGS) entry which is preliminary data.</text>
</comment>
<proteinExistence type="predicted"/>